<accession>A0ABD3ETR5</accession>
<sequence length="61" mass="6747">MALSPMVMSRMLFIANKKKKESGERGGHMRILTTSTSIANTRDVGEWLGASVSEGIFKLYL</sequence>
<dbReference type="Gene3D" id="3.40.50.300">
    <property type="entry name" value="P-loop containing nucleotide triphosphate hydrolases"/>
    <property type="match status" value="1"/>
</dbReference>
<organism evidence="1 2">
    <name type="scientific">Phytophthora oleae</name>
    <dbReference type="NCBI Taxonomy" id="2107226"/>
    <lineage>
        <taxon>Eukaryota</taxon>
        <taxon>Sar</taxon>
        <taxon>Stramenopiles</taxon>
        <taxon>Oomycota</taxon>
        <taxon>Peronosporomycetes</taxon>
        <taxon>Peronosporales</taxon>
        <taxon>Peronosporaceae</taxon>
        <taxon>Phytophthora</taxon>
    </lineage>
</organism>
<keyword evidence="2" id="KW-1185">Reference proteome</keyword>
<dbReference type="InterPro" id="IPR027417">
    <property type="entry name" value="P-loop_NTPase"/>
</dbReference>
<proteinExistence type="predicted"/>
<comment type="caution">
    <text evidence="1">The sequence shown here is derived from an EMBL/GenBank/DDBJ whole genome shotgun (WGS) entry which is preliminary data.</text>
</comment>
<dbReference type="Proteomes" id="UP001632037">
    <property type="component" value="Unassembled WGS sequence"/>
</dbReference>
<reference evidence="1 2" key="1">
    <citation type="submission" date="2024-09" db="EMBL/GenBank/DDBJ databases">
        <title>Genome sequencing and assembly of Phytophthora oleae, isolate VK10A, causative agent of rot of olive drupes.</title>
        <authorList>
            <person name="Conti Taguali S."/>
            <person name="Riolo M."/>
            <person name="La Spada F."/>
            <person name="Cacciola S.O."/>
            <person name="Dionisio G."/>
        </authorList>
    </citation>
    <scope>NUCLEOTIDE SEQUENCE [LARGE SCALE GENOMIC DNA]</scope>
    <source>
        <strain evidence="1 2">VK10A</strain>
    </source>
</reference>
<name>A0ABD3ETR5_9STRA</name>
<evidence type="ECO:0000313" key="1">
    <source>
        <dbReference type="EMBL" id="KAL3656666.1"/>
    </source>
</evidence>
<dbReference type="AlphaFoldDB" id="A0ABD3ETR5"/>
<evidence type="ECO:0000313" key="2">
    <source>
        <dbReference type="Proteomes" id="UP001632037"/>
    </source>
</evidence>
<protein>
    <submittedName>
        <fullName evidence="1">Uncharacterized protein</fullName>
    </submittedName>
</protein>
<gene>
    <name evidence="1" type="ORF">V7S43_018445</name>
</gene>
<dbReference type="EMBL" id="JBIMZQ010000076">
    <property type="protein sequence ID" value="KAL3656666.1"/>
    <property type="molecule type" value="Genomic_DNA"/>
</dbReference>